<evidence type="ECO:0000313" key="1">
    <source>
        <dbReference type="EMBL" id="GGL12910.1"/>
    </source>
</evidence>
<dbReference type="Gene3D" id="1.10.600.10">
    <property type="entry name" value="Farnesyl Diphosphate Synthase"/>
    <property type="match status" value="1"/>
</dbReference>
<accession>A0A917VTL2</accession>
<dbReference type="SFLD" id="SFLDS00005">
    <property type="entry name" value="Isoprenoid_Synthase_Type_I"/>
    <property type="match status" value="1"/>
</dbReference>
<evidence type="ECO:0000313" key="2">
    <source>
        <dbReference type="Proteomes" id="UP000645217"/>
    </source>
</evidence>
<keyword evidence="2" id="KW-1185">Reference proteome</keyword>
<dbReference type="Pfam" id="PF00494">
    <property type="entry name" value="SQS_PSY"/>
    <property type="match status" value="1"/>
</dbReference>
<dbReference type="AlphaFoldDB" id="A0A917VTL2"/>
<dbReference type="GO" id="GO:0004311">
    <property type="term" value="F:geranylgeranyl diphosphate synthase activity"/>
    <property type="evidence" value="ECO:0007669"/>
    <property type="project" value="InterPro"/>
</dbReference>
<name>A0A917VTL2_9ACTN</name>
<organism evidence="1 2">
    <name type="scientific">Sphaerisporangium melleum</name>
    <dbReference type="NCBI Taxonomy" id="321316"/>
    <lineage>
        <taxon>Bacteria</taxon>
        <taxon>Bacillati</taxon>
        <taxon>Actinomycetota</taxon>
        <taxon>Actinomycetes</taxon>
        <taxon>Streptosporangiales</taxon>
        <taxon>Streptosporangiaceae</taxon>
        <taxon>Sphaerisporangium</taxon>
    </lineage>
</organism>
<reference evidence="1" key="2">
    <citation type="submission" date="2020-09" db="EMBL/GenBank/DDBJ databases">
        <authorList>
            <person name="Sun Q."/>
            <person name="Ohkuma M."/>
        </authorList>
    </citation>
    <scope>NUCLEOTIDE SEQUENCE</scope>
    <source>
        <strain evidence="1">JCM 13064</strain>
    </source>
</reference>
<comment type="caution">
    <text evidence="1">The sequence shown here is derived from an EMBL/GenBank/DDBJ whole genome shotgun (WGS) entry which is preliminary data.</text>
</comment>
<dbReference type="SFLD" id="SFLDG01212">
    <property type="entry name" value="Phytoene_synthase_like"/>
    <property type="match status" value="1"/>
</dbReference>
<proteinExistence type="predicted"/>
<dbReference type="SUPFAM" id="SSF48576">
    <property type="entry name" value="Terpenoid synthases"/>
    <property type="match status" value="1"/>
</dbReference>
<dbReference type="InterPro" id="IPR044843">
    <property type="entry name" value="Trans_IPPS_bact-type"/>
</dbReference>
<sequence>MRLLPRGRRDHLLAVYAFARYVDDIGDEAEPADRLRLLGDVDADLDRLYAGTTPRLWPVRGLAEVVEACSVPAEPFRRLVEAGRRDQTVTRYGTFDDLLGYCELSANPVGHIVLHVFGAATAQRAALADHVCTALQVIEHCQDVGEDYTRHGRVYLPGADLRRFGCAEDDLARASTPARLRRVVALQVSRALRLLEHGRPLVASLTGQARLAVAGYVAGGLATAAALERAAYDVLGRAVRPRRGRLLAAWLGLVTAAGVGR</sequence>
<protein>
    <submittedName>
        <fullName evidence="1">Phytoene synthase</fullName>
    </submittedName>
</protein>
<dbReference type="EMBL" id="BMNT01000045">
    <property type="protein sequence ID" value="GGL12910.1"/>
    <property type="molecule type" value="Genomic_DNA"/>
</dbReference>
<reference evidence="1" key="1">
    <citation type="journal article" date="2014" name="Int. J. Syst. Evol. Microbiol.">
        <title>Complete genome sequence of Corynebacterium casei LMG S-19264T (=DSM 44701T), isolated from a smear-ripened cheese.</title>
        <authorList>
            <consortium name="US DOE Joint Genome Institute (JGI-PGF)"/>
            <person name="Walter F."/>
            <person name="Albersmeier A."/>
            <person name="Kalinowski J."/>
            <person name="Ruckert C."/>
        </authorList>
    </citation>
    <scope>NUCLEOTIDE SEQUENCE</scope>
    <source>
        <strain evidence="1">JCM 13064</strain>
    </source>
</reference>
<dbReference type="Proteomes" id="UP000645217">
    <property type="component" value="Unassembled WGS sequence"/>
</dbReference>
<dbReference type="InterPro" id="IPR017827">
    <property type="entry name" value="HSQ_synthase_HpnC"/>
</dbReference>
<gene>
    <name evidence="1" type="ORF">GCM10007964_63730</name>
</gene>
<dbReference type="InterPro" id="IPR002060">
    <property type="entry name" value="Squ/phyt_synthse"/>
</dbReference>
<dbReference type="NCBIfam" id="TIGR03464">
    <property type="entry name" value="HpnC"/>
    <property type="match status" value="1"/>
</dbReference>
<dbReference type="PANTHER" id="PTHR31480">
    <property type="entry name" value="BIFUNCTIONAL LYCOPENE CYCLASE/PHYTOENE SYNTHASE"/>
    <property type="match status" value="1"/>
</dbReference>
<dbReference type="SFLD" id="SFLDG01018">
    <property type="entry name" value="Squalene/Phytoene_Synthase_Lik"/>
    <property type="match status" value="1"/>
</dbReference>
<dbReference type="InterPro" id="IPR008949">
    <property type="entry name" value="Isoprenoid_synthase_dom_sf"/>
</dbReference>